<accession>V5HI95</accession>
<feature type="non-terminal residue" evidence="1">
    <location>
        <position position="1"/>
    </location>
</feature>
<proteinExistence type="evidence at transcript level"/>
<sequence length="124" mass="14334">GLLEVKRPQSKENMMPEEACVDDKFCSGMVGNVVTLKKDYAYYYQVQGQLGVTGHSWCDFVIFTNADSLAKSISSERIYFDVKFWEKYLLPGLLYFYTRAVVPELLTTRVKQFNNLHSGHSRYL</sequence>
<name>V5HI95_IXORI</name>
<evidence type="ECO:0000313" key="1">
    <source>
        <dbReference type="EMBL" id="JAB73223.1"/>
    </source>
</evidence>
<dbReference type="PANTHER" id="PTHR46609:SF8">
    <property type="entry name" value="YQAJ VIRAL RECOMBINASE DOMAIN-CONTAINING PROTEIN"/>
    <property type="match status" value="1"/>
</dbReference>
<dbReference type="SUPFAM" id="SSF52980">
    <property type="entry name" value="Restriction endonuclease-like"/>
    <property type="match status" value="1"/>
</dbReference>
<dbReference type="EMBL" id="GANP01011245">
    <property type="protein sequence ID" value="JAB73223.1"/>
    <property type="molecule type" value="mRNA"/>
</dbReference>
<dbReference type="Gene3D" id="3.90.320.10">
    <property type="match status" value="1"/>
</dbReference>
<reference evidence="1" key="1">
    <citation type="journal article" date="2015" name="Sci. Rep.">
        <title>Tissue- and time-dependent transcription in Ixodes ricinus salivary glands and midguts when blood feeding on the vertebrate host.</title>
        <authorList>
            <person name="Kotsyfakis M."/>
            <person name="Schwarz A."/>
            <person name="Erhart J."/>
            <person name="Ribeiro J.M."/>
        </authorList>
    </citation>
    <scope>NUCLEOTIDE SEQUENCE</scope>
    <source>
        <tissue evidence="1">Salivary gland and midgut</tissue>
    </source>
</reference>
<feature type="non-terminal residue" evidence="1">
    <location>
        <position position="124"/>
    </location>
</feature>
<protein>
    <submittedName>
        <fullName evidence="1">Uncharacterized protein</fullName>
    </submittedName>
</protein>
<dbReference type="InterPro" id="IPR011335">
    <property type="entry name" value="Restrct_endonuc-II-like"/>
</dbReference>
<dbReference type="AlphaFoldDB" id="V5HI95"/>
<organism evidence="1">
    <name type="scientific">Ixodes ricinus</name>
    <name type="common">Common tick</name>
    <name type="synonym">Acarus ricinus</name>
    <dbReference type="NCBI Taxonomy" id="34613"/>
    <lineage>
        <taxon>Eukaryota</taxon>
        <taxon>Metazoa</taxon>
        <taxon>Ecdysozoa</taxon>
        <taxon>Arthropoda</taxon>
        <taxon>Chelicerata</taxon>
        <taxon>Arachnida</taxon>
        <taxon>Acari</taxon>
        <taxon>Parasitiformes</taxon>
        <taxon>Ixodida</taxon>
        <taxon>Ixodoidea</taxon>
        <taxon>Ixodidae</taxon>
        <taxon>Ixodinae</taxon>
        <taxon>Ixodes</taxon>
    </lineage>
</organism>
<dbReference type="GO" id="GO:0006281">
    <property type="term" value="P:DNA repair"/>
    <property type="evidence" value="ECO:0007669"/>
    <property type="project" value="UniProtKB-ARBA"/>
</dbReference>
<dbReference type="InterPro" id="IPR011604">
    <property type="entry name" value="PDDEXK-like_dom_sf"/>
</dbReference>
<dbReference type="InterPro" id="IPR051703">
    <property type="entry name" value="NF-kappa-B_Signaling_Reg"/>
</dbReference>
<dbReference type="PANTHER" id="PTHR46609">
    <property type="entry name" value="EXONUCLEASE, PHAGE-TYPE/RECB, C-TERMINAL DOMAIN-CONTAINING PROTEIN"/>
    <property type="match status" value="1"/>
</dbReference>